<gene>
    <name evidence="2" type="ORF">ACFSSE_05645</name>
</gene>
<evidence type="ECO:0000313" key="2">
    <source>
        <dbReference type="EMBL" id="MFD2731183.1"/>
    </source>
</evidence>
<dbReference type="Proteomes" id="UP001597546">
    <property type="component" value="Unassembled WGS sequence"/>
</dbReference>
<dbReference type="InterPro" id="IPR018739">
    <property type="entry name" value="DUF2281"/>
</dbReference>
<dbReference type="Pfam" id="PF10047">
    <property type="entry name" value="DUF2281"/>
    <property type="match status" value="1"/>
</dbReference>
<keyword evidence="3" id="KW-1185">Reference proteome</keyword>
<sequence length="69" mass="7998">MTSLTLYTKLETLPPNLKKEAKNFIESLIKKTNKQKEQQINQPKFGSLKGKITLSEDFDDSLDVFNDYM</sequence>
<evidence type="ECO:0000313" key="3">
    <source>
        <dbReference type="Proteomes" id="UP001597546"/>
    </source>
</evidence>
<dbReference type="RefSeq" id="WP_379046694.1">
    <property type="nucleotide sequence ID" value="NZ_JBHSKW010000062.1"/>
</dbReference>
<name>A0ABW5TQZ1_9SPHI</name>
<comment type="caution">
    <text evidence="2">The sequence shown here is derived from an EMBL/GenBank/DDBJ whole genome shotgun (WGS) entry which is preliminary data.</text>
</comment>
<dbReference type="EMBL" id="JBHULV010000016">
    <property type="protein sequence ID" value="MFD2731183.1"/>
    <property type="molecule type" value="Genomic_DNA"/>
</dbReference>
<accession>A0ABW5TQZ1</accession>
<organism evidence="2 3">
    <name type="scientific">Pedobacter alpinus</name>
    <dbReference type="NCBI Taxonomy" id="1590643"/>
    <lineage>
        <taxon>Bacteria</taxon>
        <taxon>Pseudomonadati</taxon>
        <taxon>Bacteroidota</taxon>
        <taxon>Sphingobacteriia</taxon>
        <taxon>Sphingobacteriales</taxon>
        <taxon>Sphingobacteriaceae</taxon>
        <taxon>Pedobacter</taxon>
    </lineage>
</organism>
<reference evidence="3" key="1">
    <citation type="journal article" date="2019" name="Int. J. Syst. Evol. Microbiol.">
        <title>The Global Catalogue of Microorganisms (GCM) 10K type strain sequencing project: providing services to taxonomists for standard genome sequencing and annotation.</title>
        <authorList>
            <consortium name="The Broad Institute Genomics Platform"/>
            <consortium name="The Broad Institute Genome Sequencing Center for Infectious Disease"/>
            <person name="Wu L."/>
            <person name="Ma J."/>
        </authorList>
    </citation>
    <scope>NUCLEOTIDE SEQUENCE [LARGE SCALE GENOMIC DNA]</scope>
    <source>
        <strain evidence="3">KCTC 42456</strain>
    </source>
</reference>
<protein>
    <submittedName>
        <fullName evidence="2">DUF2281 domain-containing protein</fullName>
    </submittedName>
</protein>
<proteinExistence type="predicted"/>
<feature type="domain" description="DUF2281" evidence="1">
    <location>
        <begin position="5"/>
        <end position="68"/>
    </location>
</feature>
<evidence type="ECO:0000259" key="1">
    <source>
        <dbReference type="Pfam" id="PF10047"/>
    </source>
</evidence>